<dbReference type="InterPro" id="IPR001179">
    <property type="entry name" value="PPIase_FKBP_dom"/>
</dbReference>
<evidence type="ECO:0000256" key="5">
    <source>
        <dbReference type="PROSITE-ProRule" id="PRU00277"/>
    </source>
</evidence>
<comment type="catalytic activity">
    <reaction evidence="1 5">
        <text>[protein]-peptidylproline (omega=180) = [protein]-peptidylproline (omega=0)</text>
        <dbReference type="Rhea" id="RHEA:16237"/>
        <dbReference type="Rhea" id="RHEA-COMP:10747"/>
        <dbReference type="Rhea" id="RHEA-COMP:10748"/>
        <dbReference type="ChEBI" id="CHEBI:83833"/>
        <dbReference type="ChEBI" id="CHEBI:83834"/>
        <dbReference type="EC" id="5.2.1.8"/>
    </reaction>
</comment>
<organism evidence="7 8">
    <name type="scientific">Salix brachista</name>
    <dbReference type="NCBI Taxonomy" id="2182728"/>
    <lineage>
        <taxon>Eukaryota</taxon>
        <taxon>Viridiplantae</taxon>
        <taxon>Streptophyta</taxon>
        <taxon>Embryophyta</taxon>
        <taxon>Tracheophyta</taxon>
        <taxon>Spermatophyta</taxon>
        <taxon>Magnoliopsida</taxon>
        <taxon>eudicotyledons</taxon>
        <taxon>Gunneridae</taxon>
        <taxon>Pentapetalae</taxon>
        <taxon>rosids</taxon>
        <taxon>fabids</taxon>
        <taxon>Malpighiales</taxon>
        <taxon>Salicaceae</taxon>
        <taxon>Saliceae</taxon>
        <taxon>Salix</taxon>
    </lineage>
</organism>
<keyword evidence="3 5" id="KW-0697">Rotamase</keyword>
<dbReference type="PROSITE" id="PS50059">
    <property type="entry name" value="FKBP_PPIASE"/>
    <property type="match status" value="1"/>
</dbReference>
<keyword evidence="4 5" id="KW-0413">Isomerase</keyword>
<evidence type="ECO:0000256" key="1">
    <source>
        <dbReference type="ARBA" id="ARBA00000971"/>
    </source>
</evidence>
<gene>
    <name evidence="7" type="ORF">DKX38_026469</name>
</gene>
<dbReference type="GO" id="GO:0003755">
    <property type="term" value="F:peptidyl-prolyl cis-trans isomerase activity"/>
    <property type="evidence" value="ECO:0007669"/>
    <property type="project" value="UniProtKB-KW"/>
</dbReference>
<dbReference type="SUPFAM" id="SSF54534">
    <property type="entry name" value="FKBP-like"/>
    <property type="match status" value="1"/>
</dbReference>
<evidence type="ECO:0000256" key="4">
    <source>
        <dbReference type="ARBA" id="ARBA00023235"/>
    </source>
</evidence>
<evidence type="ECO:0000313" key="8">
    <source>
        <dbReference type="Proteomes" id="UP000326939"/>
    </source>
</evidence>
<dbReference type="Proteomes" id="UP000326939">
    <property type="component" value="Chromosome 17"/>
</dbReference>
<evidence type="ECO:0000259" key="6">
    <source>
        <dbReference type="PROSITE" id="PS50059"/>
    </source>
</evidence>
<evidence type="ECO:0000256" key="3">
    <source>
        <dbReference type="ARBA" id="ARBA00023110"/>
    </source>
</evidence>
<feature type="domain" description="PPIase FKBP-type" evidence="6">
    <location>
        <begin position="268"/>
        <end position="360"/>
    </location>
</feature>
<protein>
    <recommendedName>
        <fullName evidence="2 5">peptidylprolyl isomerase</fullName>
        <ecNumber evidence="2 5">5.2.1.8</ecNumber>
    </recommendedName>
</protein>
<dbReference type="EC" id="5.2.1.8" evidence="2 5"/>
<dbReference type="PANTHER" id="PTHR43811">
    <property type="entry name" value="FKBP-TYPE PEPTIDYL-PROLYL CIS-TRANS ISOMERASE FKPA"/>
    <property type="match status" value="1"/>
</dbReference>
<dbReference type="EMBL" id="VDCV01000017">
    <property type="protein sequence ID" value="KAB5515821.1"/>
    <property type="molecule type" value="Genomic_DNA"/>
</dbReference>
<proteinExistence type="predicted"/>
<sequence>MASSPSSLLLPLGSSSGKNTLLAKRHGSVNVFDKVQGLMKISVQCSNLELRSRGSRAREKKVDTSLIKRRDCVIGLVLGVSTICNKGSFDNVANGAGLPPEDKPKLCDETCVKELENVPMVTTESGLQFKDIKVGQGPSPPVGFQVCKLAFTPPAHLNYPASNLRKKWHIYLFLSSVPSSSAYSVSMGFLPTLYRPPDKLIEISDIMCALVSKVRSILRTTCMLIEIKSPFRIMLSGNPHNVLLSSEKLVNSFRRWSRDLNPETQEKNHQVAANYVAMVPSGQVFDSSLEKGQIYIFRVGSGQVIKGLDEGILSMKVGGKRRLYIPGLLAFPKGLTSAPGRPRVAPNSPVVFDVSLEYIPGLDVEEE</sequence>
<dbReference type="InterPro" id="IPR046357">
    <property type="entry name" value="PPIase_dom_sf"/>
</dbReference>
<dbReference type="PANTHER" id="PTHR43811:SF17">
    <property type="entry name" value="PEPTIDYL-PROLYL CIS-TRANS ISOMERASE FKBP16-3, CHLOROPLASTIC"/>
    <property type="match status" value="1"/>
</dbReference>
<evidence type="ECO:0000313" key="7">
    <source>
        <dbReference type="EMBL" id="KAB5515821.1"/>
    </source>
</evidence>
<comment type="caution">
    <text evidence="7">The sequence shown here is derived from an EMBL/GenBank/DDBJ whole genome shotgun (WGS) entry which is preliminary data.</text>
</comment>
<keyword evidence="8" id="KW-1185">Reference proteome</keyword>
<evidence type="ECO:0000256" key="2">
    <source>
        <dbReference type="ARBA" id="ARBA00013194"/>
    </source>
</evidence>
<reference evidence="8" key="1">
    <citation type="journal article" date="2019" name="Gigascience">
        <title>De novo genome assembly of the endangered Acer yangbiense, a plant species with extremely small populations endemic to Yunnan Province, China.</title>
        <authorList>
            <person name="Yang J."/>
            <person name="Wariss H.M."/>
            <person name="Tao L."/>
            <person name="Zhang R."/>
            <person name="Yun Q."/>
            <person name="Hollingsworth P."/>
            <person name="Dao Z."/>
            <person name="Luo G."/>
            <person name="Guo H."/>
            <person name="Ma Y."/>
            <person name="Sun W."/>
        </authorList>
    </citation>
    <scope>NUCLEOTIDE SEQUENCE [LARGE SCALE GENOMIC DNA]</scope>
    <source>
        <strain evidence="8">cv. br00</strain>
    </source>
</reference>
<name>A0A5N5J9S8_9ROSI</name>
<dbReference type="Gene3D" id="3.10.50.40">
    <property type="match status" value="1"/>
</dbReference>
<dbReference type="Pfam" id="PF00254">
    <property type="entry name" value="FKBP_C"/>
    <property type="match status" value="1"/>
</dbReference>
<dbReference type="AlphaFoldDB" id="A0A5N5J9S8"/>
<accession>A0A5N5J9S8</accession>